<evidence type="ECO:0000313" key="1">
    <source>
        <dbReference type="EMBL" id="RRT36904.1"/>
    </source>
</evidence>
<gene>
    <name evidence="1" type="ORF">B296_00055778</name>
</gene>
<accession>A0A426XBS8</accession>
<organism evidence="1 2">
    <name type="scientific">Ensete ventricosum</name>
    <name type="common">Abyssinian banana</name>
    <name type="synonym">Musa ensete</name>
    <dbReference type="NCBI Taxonomy" id="4639"/>
    <lineage>
        <taxon>Eukaryota</taxon>
        <taxon>Viridiplantae</taxon>
        <taxon>Streptophyta</taxon>
        <taxon>Embryophyta</taxon>
        <taxon>Tracheophyta</taxon>
        <taxon>Spermatophyta</taxon>
        <taxon>Magnoliopsida</taxon>
        <taxon>Liliopsida</taxon>
        <taxon>Zingiberales</taxon>
        <taxon>Musaceae</taxon>
        <taxon>Ensete</taxon>
    </lineage>
</organism>
<reference evidence="1 2" key="1">
    <citation type="journal article" date="2014" name="Agronomy (Basel)">
        <title>A Draft Genome Sequence for Ensete ventricosum, the Drought-Tolerant Tree Against Hunger.</title>
        <authorList>
            <person name="Harrison J."/>
            <person name="Moore K.A."/>
            <person name="Paszkiewicz K."/>
            <person name="Jones T."/>
            <person name="Grant M."/>
            <person name="Ambacheew D."/>
            <person name="Muzemil S."/>
            <person name="Studholme D.J."/>
        </authorList>
    </citation>
    <scope>NUCLEOTIDE SEQUENCE [LARGE SCALE GENOMIC DNA]</scope>
</reference>
<protein>
    <submittedName>
        <fullName evidence="1">Uncharacterized protein</fullName>
    </submittedName>
</protein>
<name>A0A426XBS8_ENSVE</name>
<sequence>VATPTTGVAAPASGRAGRERLVVGRPCERHAARVTDRGRLPPLGLIAIGHA</sequence>
<feature type="non-terminal residue" evidence="1">
    <location>
        <position position="1"/>
    </location>
</feature>
<dbReference type="Proteomes" id="UP000287651">
    <property type="component" value="Unassembled WGS sequence"/>
</dbReference>
<evidence type="ECO:0000313" key="2">
    <source>
        <dbReference type="Proteomes" id="UP000287651"/>
    </source>
</evidence>
<comment type="caution">
    <text evidence="1">The sequence shown here is derived from an EMBL/GenBank/DDBJ whole genome shotgun (WGS) entry which is preliminary data.</text>
</comment>
<dbReference type="EMBL" id="AMZH03022928">
    <property type="protein sequence ID" value="RRT36904.1"/>
    <property type="molecule type" value="Genomic_DNA"/>
</dbReference>
<dbReference type="AlphaFoldDB" id="A0A426XBS8"/>
<proteinExistence type="predicted"/>